<dbReference type="Proteomes" id="UP000015354">
    <property type="component" value="Unassembled WGS sequence"/>
</dbReference>
<evidence type="ECO:0000313" key="2">
    <source>
        <dbReference type="EMBL" id="EPY23561.1"/>
    </source>
</evidence>
<dbReference type="EMBL" id="ATMH01007658">
    <property type="protein sequence ID" value="EPY23561.1"/>
    <property type="molecule type" value="Genomic_DNA"/>
</dbReference>
<protein>
    <submittedName>
        <fullName evidence="2">Uncharacterized protein</fullName>
    </submittedName>
</protein>
<gene>
    <name evidence="3" type="ORF">STCU_00960</name>
    <name evidence="2" type="ORF">STCU_07658</name>
</gene>
<keyword evidence="1" id="KW-1133">Transmembrane helix</keyword>
<evidence type="ECO:0000313" key="4">
    <source>
        <dbReference type="Proteomes" id="UP000015354"/>
    </source>
</evidence>
<organism evidence="2 4">
    <name type="scientific">Strigomonas culicis</name>
    <dbReference type="NCBI Taxonomy" id="28005"/>
    <lineage>
        <taxon>Eukaryota</taxon>
        <taxon>Discoba</taxon>
        <taxon>Euglenozoa</taxon>
        <taxon>Kinetoplastea</taxon>
        <taxon>Metakinetoplastina</taxon>
        <taxon>Trypanosomatida</taxon>
        <taxon>Trypanosomatidae</taxon>
        <taxon>Strigomonadinae</taxon>
        <taxon>Strigomonas</taxon>
    </lineage>
</organism>
<reference evidence="2 4" key="1">
    <citation type="journal article" date="2013" name="PLoS ONE">
        <title>Predicting the Proteins of Angomonas deanei, Strigomonas culicis and Their Respective Endosymbionts Reveals New Aspects of the Trypanosomatidae Family.</title>
        <authorList>
            <person name="Motta M.C."/>
            <person name="Martins A.C."/>
            <person name="de Souza S.S."/>
            <person name="Catta-Preta C.M."/>
            <person name="Silva R."/>
            <person name="Klein C.C."/>
            <person name="de Almeida L.G."/>
            <person name="de Lima Cunha O."/>
            <person name="Ciapina L.P."/>
            <person name="Brocchi M."/>
            <person name="Colabardini A.C."/>
            <person name="de Araujo Lima B."/>
            <person name="Machado C.R."/>
            <person name="de Almeida Soares C.M."/>
            <person name="Probst C.M."/>
            <person name="de Menezes C.B."/>
            <person name="Thompson C.E."/>
            <person name="Bartholomeu D.C."/>
            <person name="Gradia D.F."/>
            <person name="Pavoni D.P."/>
            <person name="Grisard E.C."/>
            <person name="Fantinatti-Garboggini F."/>
            <person name="Marchini F.K."/>
            <person name="Rodrigues-Luiz G.F."/>
            <person name="Wagner G."/>
            <person name="Goldman G.H."/>
            <person name="Fietto J.L."/>
            <person name="Elias M.C."/>
            <person name="Goldman M.H."/>
            <person name="Sagot M.F."/>
            <person name="Pereira M."/>
            <person name="Stoco P.H."/>
            <person name="de Mendonca-Neto R.P."/>
            <person name="Teixeira S.M."/>
            <person name="Maciel T.E."/>
            <person name="de Oliveira Mendes T.A."/>
            <person name="Urmenyi T.P."/>
            <person name="de Souza W."/>
            <person name="Schenkman S."/>
            <person name="de Vasconcelos A.T."/>
        </authorList>
    </citation>
    <scope>NUCLEOTIDE SEQUENCE [LARGE SCALE GENOMIC DNA]</scope>
</reference>
<proteinExistence type="predicted"/>
<dbReference type="AlphaFoldDB" id="S9V9A9"/>
<feature type="transmembrane region" description="Helical" evidence="1">
    <location>
        <begin position="6"/>
        <end position="30"/>
    </location>
</feature>
<keyword evidence="1" id="KW-0472">Membrane</keyword>
<reference evidence="2" key="2">
    <citation type="submission" date="2013-03" db="EMBL/GenBank/DDBJ databases">
        <authorList>
            <person name="Motta M.C.M."/>
            <person name="Martins A.C.A."/>
            <person name="Preta C.M.C.C."/>
            <person name="Silva R."/>
            <person name="de Souza S.S."/>
            <person name="Klein C.C."/>
            <person name="de Almeida L.G.P."/>
            <person name="Cunha O.L."/>
            <person name="Colabardini A.C."/>
            <person name="Lima B.A."/>
            <person name="Machado C.R."/>
            <person name="Soares C.M.A."/>
            <person name="de Menezes C.B.A."/>
            <person name="Bartolomeu D.C."/>
            <person name="Grisard E.C."/>
            <person name="Fantinatti-Garboggini F."/>
            <person name="Rodrigues-Luiz G.F."/>
            <person name="Wagner G."/>
            <person name="Goldman G.H."/>
            <person name="Fietto J.L.R."/>
            <person name="Ciapina L.P."/>
            <person name="Brocchi M."/>
            <person name="Elias M.C."/>
            <person name="Goldman M.H.S."/>
            <person name="Sagot M.-F."/>
            <person name="Pereira M."/>
            <person name="Stoco P.H."/>
            <person name="Teixeira S.M.R."/>
            <person name="de Mendonca-Neto R.P."/>
            <person name="Maciel T.E.F."/>
            <person name="Mendes T.A.O."/>
            <person name="Urmenyi T.P."/>
            <person name="Teixeira M.M.G."/>
            <person name="de Camargo E.F.P."/>
            <person name="de Sousa W."/>
            <person name="Schenkman S."/>
            <person name="de Vasconcelos A.T.R."/>
        </authorList>
    </citation>
    <scope>NUCLEOTIDE SEQUENCE</scope>
</reference>
<comment type="caution">
    <text evidence="2">The sequence shown here is derived from an EMBL/GenBank/DDBJ whole genome shotgun (WGS) entry which is preliminary data.</text>
</comment>
<keyword evidence="1" id="KW-0812">Transmembrane</keyword>
<keyword evidence="4" id="KW-1185">Reference proteome</keyword>
<sequence length="293" mass="33226">MIPPVHFLFFLSVFLFFILAGHFLVFDVLLSPDAFLRNLKSAVYSGDAEGVEQMLARASPHMRKQLETTRYFPFFLLTEMHGEQPLSHLTRVLWRALGEPNGDGGDLYHPLTAAYRHGQSDVADELIKCGLLGDVCGGGAAPFIFEVFSHRLRCADLEQLDPLVKLVVTRAEGRTCMRGHPHAVAYDKSDLKALFDRKHDASFVPSLRYIAGREEFRDTKLWSTPFQAPVPNHFPPREQLVMNPEAFEDFHEAYSYYFFGSPWSQKETFYFVNIVSLIGLVALAAWVSASFFP</sequence>
<feature type="transmembrane region" description="Helical" evidence="1">
    <location>
        <begin position="269"/>
        <end position="292"/>
    </location>
</feature>
<name>S9V9A9_9TRYP</name>
<accession>S9V9A9</accession>
<dbReference type="EMBL" id="ATMH01000960">
    <property type="protein sequence ID" value="EPY35714.1"/>
    <property type="molecule type" value="Genomic_DNA"/>
</dbReference>
<evidence type="ECO:0000256" key="1">
    <source>
        <dbReference type="SAM" id="Phobius"/>
    </source>
</evidence>
<evidence type="ECO:0000313" key="3">
    <source>
        <dbReference type="EMBL" id="EPY35714.1"/>
    </source>
</evidence>